<keyword evidence="7" id="KW-0808">Transferase</keyword>
<dbReference type="RefSeq" id="WP_045459618.1">
    <property type="nucleotide sequence ID" value="NZ_BBLT01000002.1"/>
</dbReference>
<keyword evidence="11 15" id="KW-1133">Transmembrane helix</keyword>
<feature type="domain" description="HPt" evidence="18">
    <location>
        <begin position="759"/>
        <end position="856"/>
    </location>
</feature>
<evidence type="ECO:0000256" key="3">
    <source>
        <dbReference type="ARBA" id="ARBA00012438"/>
    </source>
</evidence>
<proteinExistence type="predicted"/>
<dbReference type="PANTHER" id="PTHR43047">
    <property type="entry name" value="TWO-COMPONENT HISTIDINE PROTEIN KINASE"/>
    <property type="match status" value="1"/>
</dbReference>
<dbReference type="Pfam" id="PF00512">
    <property type="entry name" value="HisKA"/>
    <property type="match status" value="1"/>
</dbReference>
<dbReference type="InterPro" id="IPR011006">
    <property type="entry name" value="CheY-like_superfamily"/>
</dbReference>
<evidence type="ECO:0000256" key="6">
    <source>
        <dbReference type="ARBA" id="ARBA00022553"/>
    </source>
</evidence>
<evidence type="ECO:0000256" key="2">
    <source>
        <dbReference type="ARBA" id="ARBA00004429"/>
    </source>
</evidence>
<feature type="transmembrane region" description="Helical" evidence="15">
    <location>
        <begin position="316"/>
        <end position="335"/>
    </location>
</feature>
<dbReference type="Proteomes" id="UP000030185">
    <property type="component" value="Unassembled WGS sequence"/>
</dbReference>
<evidence type="ECO:0000256" key="1">
    <source>
        <dbReference type="ARBA" id="ARBA00000085"/>
    </source>
</evidence>
<keyword evidence="12 15" id="KW-0472">Membrane</keyword>
<reference evidence="19 20" key="1">
    <citation type="submission" date="2014-09" db="EMBL/GenBank/DDBJ databases">
        <title>Sporocytophaga myxococcoides PG-01 genome sequencing.</title>
        <authorList>
            <person name="Liu L."/>
            <person name="Gao P.J."/>
            <person name="Chen G.J."/>
            <person name="Wang L.S."/>
        </authorList>
    </citation>
    <scope>NUCLEOTIDE SEQUENCE [LARGE SCALE GENOMIC DNA]</scope>
    <source>
        <strain evidence="19 20">PG-01</strain>
    </source>
</reference>
<sequence>MDAKKFKSSIRTKILLGFGSAVIVALIAGIIIFQSFKDLTYSLNFLSKPDTKLVKLNDILADLSGIENNIRAYSVTKDSTYLDHYDNYCKEVESDLDSLKKLSQALSLEEADLNNMTFLWEEKKKHHQKLIKLFDKKTEANIPANLLRKLYANPDSPQFIVTKKIVTTKIIQQPAFADESEKDSEIKENEAGKRSLLSSVKKIFRRKVKEDSVPVITQTPTVFRETNTIIDTIKNEKEPALQKQETVVQIISHLKNEDLKSQQLLAQNESEIIENDNLLIQKIRDIIINLKTKEQKRTDANITKAKGVVKESLIKIFSLGIIGIASILIFSLMIMGDVKRSNFHKNQLMDAKTQAEDLARTKELFLATMSHEIRTPLNSILGFTEQLSQTNLLNRQKYFLQAINNSTSHLLLLVNDILDISRIESGKIEFEKTVFNLKEIIENVYDSFFLKAAEKELLFSFIDGEINYPFIKGDPLRLKQIIYNLVSNALKFTEEGKVQLQCSALALDDNKCRVSIVVTDTGIGISPDKIDSIFESFNQGDSSITRKFGGSGLGLAICKKLVEMQGGQISVKSVPGSGSEFNFFIDYEISAEEFIQVTKPKFTDFGSFKDLKVLIAEDDEFNLLLFHTIISKWNMKAKLVSNGEEAYAAALLEPFDIIITDVHMPGMSGFDLVKKLKSHKDLKKIPVIATTANVVKDALQKAQSSFDAVVLKPFKEDELAEAIHQFIPHHEKSALSEEEGLICNQGNILEDFIKFSDGDIRALSVMIDTFIQSASTQIENLEGYSKDKDWEKIKFAAHKMIPGFGHLKNQELTDLLKELENYLELKEKPDEGLVEEMVNKINFKGKKQIDNLLKEKTKLNRT</sequence>
<dbReference type="SUPFAM" id="SSF55874">
    <property type="entry name" value="ATPase domain of HSP90 chaperone/DNA topoisomerase II/histidine kinase"/>
    <property type="match status" value="1"/>
</dbReference>
<evidence type="ECO:0000256" key="4">
    <source>
        <dbReference type="ARBA" id="ARBA00022475"/>
    </source>
</evidence>
<dbReference type="InterPro" id="IPR003661">
    <property type="entry name" value="HisK_dim/P_dom"/>
</dbReference>
<dbReference type="FunFam" id="3.30.565.10:FF:000010">
    <property type="entry name" value="Sensor histidine kinase RcsC"/>
    <property type="match status" value="1"/>
</dbReference>
<keyword evidence="10" id="KW-0067">ATP-binding</keyword>
<dbReference type="STRING" id="153721.MYP_1121"/>
<dbReference type="InterPro" id="IPR007891">
    <property type="entry name" value="CHASE3"/>
</dbReference>
<dbReference type="CDD" id="cd16922">
    <property type="entry name" value="HATPase_EvgS-ArcB-TorS-like"/>
    <property type="match status" value="1"/>
</dbReference>
<accession>A0A098LCP3</accession>
<evidence type="ECO:0000256" key="9">
    <source>
        <dbReference type="ARBA" id="ARBA00022777"/>
    </source>
</evidence>
<dbReference type="Gene3D" id="3.30.565.10">
    <property type="entry name" value="Histidine kinase-like ATPase, C-terminal domain"/>
    <property type="match status" value="1"/>
</dbReference>
<dbReference type="GO" id="GO:0000155">
    <property type="term" value="F:phosphorelay sensor kinase activity"/>
    <property type="evidence" value="ECO:0007669"/>
    <property type="project" value="InterPro"/>
</dbReference>
<protein>
    <recommendedName>
        <fullName evidence="3">histidine kinase</fullName>
        <ecNumber evidence="3">2.7.13.3</ecNumber>
    </recommendedName>
</protein>
<keyword evidence="6 14" id="KW-0597">Phosphoprotein</keyword>
<evidence type="ECO:0000256" key="11">
    <source>
        <dbReference type="ARBA" id="ARBA00022989"/>
    </source>
</evidence>
<dbReference type="eggNOG" id="COG4251">
    <property type="taxonomic scope" value="Bacteria"/>
</dbReference>
<dbReference type="InterPro" id="IPR004358">
    <property type="entry name" value="Sig_transdc_His_kin-like_C"/>
</dbReference>
<evidence type="ECO:0000256" key="12">
    <source>
        <dbReference type="ARBA" id="ARBA00023136"/>
    </source>
</evidence>
<evidence type="ECO:0000259" key="18">
    <source>
        <dbReference type="PROSITE" id="PS50894"/>
    </source>
</evidence>
<keyword evidence="5" id="KW-0997">Cell inner membrane</keyword>
<keyword evidence="20" id="KW-1185">Reference proteome</keyword>
<dbReference type="SUPFAM" id="SSF47384">
    <property type="entry name" value="Homodimeric domain of signal transducing histidine kinase"/>
    <property type="match status" value="1"/>
</dbReference>
<dbReference type="Gene3D" id="1.20.120.160">
    <property type="entry name" value="HPT domain"/>
    <property type="match status" value="1"/>
</dbReference>
<keyword evidence="4" id="KW-1003">Cell membrane</keyword>
<evidence type="ECO:0000256" key="7">
    <source>
        <dbReference type="ARBA" id="ARBA00022679"/>
    </source>
</evidence>
<organism evidence="19 20">
    <name type="scientific">Sporocytophaga myxococcoides</name>
    <dbReference type="NCBI Taxonomy" id="153721"/>
    <lineage>
        <taxon>Bacteria</taxon>
        <taxon>Pseudomonadati</taxon>
        <taxon>Bacteroidota</taxon>
        <taxon>Cytophagia</taxon>
        <taxon>Cytophagales</taxon>
        <taxon>Cytophagaceae</taxon>
        <taxon>Sporocytophaga</taxon>
    </lineage>
</organism>
<dbReference type="PROSITE" id="PS50110">
    <property type="entry name" value="RESPONSE_REGULATORY"/>
    <property type="match status" value="1"/>
</dbReference>
<dbReference type="Pfam" id="PF05227">
    <property type="entry name" value="CHASE3"/>
    <property type="match status" value="1"/>
</dbReference>
<dbReference type="AlphaFoldDB" id="A0A098LCP3"/>
<gene>
    <name evidence="19" type="ORF">MYP_1121</name>
</gene>
<dbReference type="SUPFAM" id="SSF47226">
    <property type="entry name" value="Histidine-containing phosphotransfer domain, HPT domain"/>
    <property type="match status" value="1"/>
</dbReference>
<dbReference type="GO" id="GO:0005886">
    <property type="term" value="C:plasma membrane"/>
    <property type="evidence" value="ECO:0007669"/>
    <property type="project" value="UniProtKB-SubCell"/>
</dbReference>
<evidence type="ECO:0000256" key="10">
    <source>
        <dbReference type="ARBA" id="ARBA00022840"/>
    </source>
</evidence>
<keyword evidence="8 15" id="KW-0812">Transmembrane</keyword>
<dbReference type="PRINTS" id="PR00344">
    <property type="entry name" value="BCTRLSENSOR"/>
</dbReference>
<dbReference type="PROSITE" id="PS50894">
    <property type="entry name" value="HPT"/>
    <property type="match status" value="1"/>
</dbReference>
<dbReference type="Pfam" id="PF00072">
    <property type="entry name" value="Response_reg"/>
    <property type="match status" value="1"/>
</dbReference>
<dbReference type="SMART" id="SM00387">
    <property type="entry name" value="HATPase_c"/>
    <property type="match status" value="1"/>
</dbReference>
<evidence type="ECO:0000256" key="14">
    <source>
        <dbReference type="PROSITE-ProRule" id="PRU00169"/>
    </source>
</evidence>
<dbReference type="InterPro" id="IPR036890">
    <property type="entry name" value="HATPase_C_sf"/>
</dbReference>
<dbReference type="InterPro" id="IPR036097">
    <property type="entry name" value="HisK_dim/P_sf"/>
</dbReference>
<dbReference type="InterPro" id="IPR003594">
    <property type="entry name" value="HATPase_dom"/>
</dbReference>
<evidence type="ECO:0000256" key="13">
    <source>
        <dbReference type="PROSITE-ProRule" id="PRU00110"/>
    </source>
</evidence>
<dbReference type="OrthoDB" id="9781208at2"/>
<dbReference type="Pfam" id="PF01627">
    <property type="entry name" value="Hpt"/>
    <property type="match status" value="1"/>
</dbReference>
<dbReference type="SMART" id="SM00388">
    <property type="entry name" value="HisKA"/>
    <property type="match status" value="1"/>
</dbReference>
<evidence type="ECO:0000256" key="15">
    <source>
        <dbReference type="SAM" id="Phobius"/>
    </source>
</evidence>
<feature type="modified residue" description="Phosphohistidine" evidence="13">
    <location>
        <position position="798"/>
    </location>
</feature>
<feature type="domain" description="Response regulatory" evidence="17">
    <location>
        <begin position="612"/>
        <end position="727"/>
    </location>
</feature>
<dbReference type="EC" id="2.7.13.3" evidence="3"/>
<evidence type="ECO:0000256" key="5">
    <source>
        <dbReference type="ARBA" id="ARBA00022519"/>
    </source>
</evidence>
<dbReference type="Gene3D" id="1.10.287.130">
    <property type="match status" value="1"/>
</dbReference>
<feature type="transmembrane region" description="Helical" evidence="15">
    <location>
        <begin position="14"/>
        <end position="36"/>
    </location>
</feature>
<dbReference type="PROSITE" id="PS50109">
    <property type="entry name" value="HIS_KIN"/>
    <property type="match status" value="1"/>
</dbReference>
<dbReference type="CDD" id="cd17546">
    <property type="entry name" value="REC_hyHK_CKI1_RcsC-like"/>
    <property type="match status" value="1"/>
</dbReference>
<evidence type="ECO:0000313" key="20">
    <source>
        <dbReference type="Proteomes" id="UP000030185"/>
    </source>
</evidence>
<dbReference type="SMART" id="SM00448">
    <property type="entry name" value="REC"/>
    <property type="match status" value="1"/>
</dbReference>
<evidence type="ECO:0000259" key="16">
    <source>
        <dbReference type="PROSITE" id="PS50109"/>
    </source>
</evidence>
<dbReference type="InterPro" id="IPR008207">
    <property type="entry name" value="Sig_transdc_His_kin_Hpt_dom"/>
</dbReference>
<dbReference type="SUPFAM" id="SSF52172">
    <property type="entry name" value="CheY-like"/>
    <property type="match status" value="1"/>
</dbReference>
<keyword evidence="10" id="KW-0547">Nucleotide-binding</keyword>
<feature type="domain" description="Histidine kinase" evidence="16">
    <location>
        <begin position="368"/>
        <end position="589"/>
    </location>
</feature>
<keyword evidence="9" id="KW-0418">Kinase</keyword>
<dbReference type="Pfam" id="PF02518">
    <property type="entry name" value="HATPase_c"/>
    <property type="match status" value="1"/>
</dbReference>
<evidence type="ECO:0000259" key="17">
    <source>
        <dbReference type="PROSITE" id="PS50110"/>
    </source>
</evidence>
<dbReference type="InterPro" id="IPR001789">
    <property type="entry name" value="Sig_transdc_resp-reg_receiver"/>
</dbReference>
<evidence type="ECO:0000256" key="8">
    <source>
        <dbReference type="ARBA" id="ARBA00022692"/>
    </source>
</evidence>
<dbReference type="EMBL" id="BBLT01000002">
    <property type="protein sequence ID" value="GAL83893.1"/>
    <property type="molecule type" value="Genomic_DNA"/>
</dbReference>
<dbReference type="CDD" id="cd00082">
    <property type="entry name" value="HisKA"/>
    <property type="match status" value="1"/>
</dbReference>
<dbReference type="PANTHER" id="PTHR43047:SF64">
    <property type="entry name" value="HISTIDINE KINASE CONTAINING CHEY-HOMOLOGOUS RECEIVER DOMAIN AND PAS DOMAIN-RELATED"/>
    <property type="match status" value="1"/>
</dbReference>
<name>A0A098LCP3_9BACT</name>
<dbReference type="InterPro" id="IPR036641">
    <property type="entry name" value="HPT_dom_sf"/>
</dbReference>
<feature type="modified residue" description="4-aspartylphosphate" evidence="14">
    <location>
        <position position="661"/>
    </location>
</feature>
<evidence type="ECO:0000313" key="19">
    <source>
        <dbReference type="EMBL" id="GAL83893.1"/>
    </source>
</evidence>
<comment type="subcellular location">
    <subcellularLocation>
        <location evidence="2">Cell inner membrane</location>
        <topology evidence="2">Multi-pass membrane protein</topology>
    </subcellularLocation>
</comment>
<dbReference type="Gene3D" id="3.40.50.2300">
    <property type="match status" value="1"/>
</dbReference>
<dbReference type="InterPro" id="IPR005467">
    <property type="entry name" value="His_kinase_dom"/>
</dbReference>
<comment type="catalytic activity">
    <reaction evidence="1">
        <text>ATP + protein L-histidine = ADP + protein N-phospho-L-histidine.</text>
        <dbReference type="EC" id="2.7.13.3"/>
    </reaction>
</comment>
<comment type="caution">
    <text evidence="19">The sequence shown here is derived from an EMBL/GenBank/DDBJ whole genome shotgun (WGS) entry which is preliminary data.</text>
</comment>